<keyword evidence="11" id="KW-0472">Membrane</keyword>
<keyword evidence="9" id="KW-0805">Transcription regulation</keyword>
<keyword evidence="7" id="KW-0862">Zinc</keyword>
<evidence type="ECO:0000256" key="7">
    <source>
        <dbReference type="ARBA" id="ARBA00022833"/>
    </source>
</evidence>
<dbReference type="InterPro" id="IPR028082">
    <property type="entry name" value="Peripla_BP_I"/>
</dbReference>
<feature type="domain" description="KRAB" evidence="20">
    <location>
        <begin position="244"/>
        <end position="324"/>
    </location>
</feature>
<dbReference type="SUPFAM" id="SSF57667">
    <property type="entry name" value="beta-beta-alpha zinc fingers"/>
    <property type="match status" value="15"/>
</dbReference>
<evidence type="ECO:0000259" key="19">
    <source>
        <dbReference type="PROSITE" id="PS50804"/>
    </source>
</evidence>
<evidence type="ECO:0000256" key="11">
    <source>
        <dbReference type="ARBA" id="ARBA00023136"/>
    </source>
</evidence>
<dbReference type="Gene3D" id="1.10.4020.10">
    <property type="entry name" value="DNA breaking-rejoining enzymes"/>
    <property type="match status" value="2"/>
</dbReference>
<keyword evidence="5" id="KW-0677">Repeat</keyword>
<dbReference type="InterPro" id="IPR013087">
    <property type="entry name" value="Znf_C2H2_type"/>
</dbReference>
<feature type="domain" description="C2H2-type" evidence="17">
    <location>
        <begin position="1727"/>
        <end position="1754"/>
    </location>
</feature>
<feature type="domain" description="C2H2-type" evidence="17">
    <location>
        <begin position="627"/>
        <end position="654"/>
    </location>
</feature>
<dbReference type="PROSITE" id="PS50804">
    <property type="entry name" value="SCAN_BOX"/>
    <property type="match status" value="2"/>
</dbReference>
<feature type="domain" description="C2H2-type" evidence="17">
    <location>
        <begin position="1307"/>
        <end position="1334"/>
    </location>
</feature>
<evidence type="ECO:0000256" key="10">
    <source>
        <dbReference type="ARBA" id="ARBA00023125"/>
    </source>
</evidence>
<feature type="domain" description="C2H2-type" evidence="17">
    <location>
        <begin position="1391"/>
        <end position="1418"/>
    </location>
</feature>
<keyword evidence="8" id="KW-1133">Transmembrane helix</keyword>
<feature type="domain" description="C2H2-type" evidence="17">
    <location>
        <begin position="599"/>
        <end position="626"/>
    </location>
</feature>
<evidence type="ECO:0000256" key="3">
    <source>
        <dbReference type="ARBA" id="ARBA00022692"/>
    </source>
</evidence>
<protein>
    <submittedName>
        <fullName evidence="22">Uncharacterized protein LOC117668113</fullName>
    </submittedName>
</protein>
<feature type="domain" description="SCAN box" evidence="19">
    <location>
        <begin position="92"/>
        <end position="167"/>
    </location>
</feature>
<dbReference type="InterPro" id="IPR001828">
    <property type="entry name" value="ANF_lig-bd_rcpt"/>
</dbReference>
<evidence type="ECO:0000256" key="6">
    <source>
        <dbReference type="ARBA" id="ARBA00022771"/>
    </source>
</evidence>
<dbReference type="SUPFAM" id="SSF109640">
    <property type="entry name" value="KRAB domain (Kruppel-associated box)"/>
    <property type="match status" value="2"/>
</dbReference>
<feature type="domain" description="SCAN box" evidence="19">
    <location>
        <begin position="1003"/>
        <end position="1081"/>
    </location>
</feature>
<dbReference type="GeneID" id="117668113"/>
<evidence type="ECO:0000256" key="1">
    <source>
        <dbReference type="ARBA" id="ARBA00004123"/>
    </source>
</evidence>
<keyword evidence="15" id="KW-0539">Nucleus</keyword>
<sequence>MPNYQHSCSSRTSALNEKLFGEPQDSLDPFGVVLQDREKERMETQPSAREGTGRTGCFAVQPGNCREVWPRTGQKILEKETIVPSDVQPWNFRSVQYQPSEDPRGLCSRLHNFCNQWFKAEKHTKAQMLDLVVLEQFLALLPLKMEKWVRECGAETSSQAVALVEGLFLGQTEEQKEEQSFTMDIRNPEESRNPSNPFQELFLRSTSLADPSQDILGGKTQLELSALYGAAETVVEPPTQEGLVSFKEVAVYFSEEEWSELDPDQKALHWEVMMENYRNVASLEDEWEMLGSIREAAAPLPKDKMKDDAETFFGKQSSEEKQLKGELGKYSTLPYVDISDFLGKDDHPEKEAWPECGKIPMDESGLCDCCRNHTVGKQNERGKRSRRTFSVTLGQRIQGEKPYKCLECGKSFRDSSYLISHKRIHTGEKPYECKECGKSFRFAQSLTSHNKIHTGEKPYECPKCGKTFSQKYQYTVHNRNHTGEKPYKCTDCGKRFTNSSCLTSHKRIHTGEKPYKCPECGKSFRASSSLTAHKMIHTGEKPYQCKNCAKSFRQKCQYIVHNRIHTGEKPYKCLECGKSFRSAKHLPSHKRIHTGEKPFACKECGKTFSEKHHFTEHNRIHTGEKPYKCAECGRCFTVSSSLTSHQRIHTGKKSYICLVCGKGFTQHQSLYEHRKIHSRETRKKKQSRTWYLLSFVFAIREINRNPHVLPNITLGYDIYENYYEPGLTADALMDLLSTGQANVPNYICGREKRLLAVIEGTESDISKQISTMLNLYKMPQVSYGFVSETLNDKTQFPFIYRMVPKEEYLYWGIAKVLHHFGWNWLHPFLGDSHFYNTCMGGVYLDGKGDLAAKFDAMNWVLFPNKSFRAVQFGWIDRPWRSKELDFILDQEAVNWTQRFNQVLEKGSLVAHQTFEKGVCVWVSFVPAYLSTKGKYMVAVQVFSILASSTGLLGCIFIPKCYIIILRPDLNTKEHLTANSSAIIQEKAILKIQNEETVSFHANRQPFRELSYQDAEGPRGLCSRLHHFCNRWLNPEKHTKAQILDMVVLEQFLAIMPPQMGNWVRECEPETSSQAVALAEGFLLNQAEEKDQGEMQDPISFKELFVFFTKEEWDLLDPKQKALHGEVMLETSWNVASLYNERKNEIYQEPEDKPLQVFKVKNNRTSLNHVNGHRKGTGMIRIPHLIGGMRWRKKILECKDYENNFNYLHKPISHEMNHIEDNPYKCIVCGRSFARNDRLITHLRSHTGEKPYKCTECGKCFTRNDKLIAHIRVHTGEKPYKCTECGKSFTRNDKLVNHIRIHTGEKPYECSECGKRFTKSTDLTAHKRIHTGEKPYKCKECGKSYSHSSNLSTHKSIHKKEKPHKCTDCGKSFIRSTDLTSHKRIHTGEKPHQCKECRKSFTHYNTLTSHKTIHTGEKSYKCVECGKSFRTNSSLTSHKRIHTGEKPYKCIECGSSFRTSSYLTSHKRIHTGEKPYQCPDCGKSFNLSSTFAFHKAVHTGEKPYQCMDCGKSFNHPSTLTSHKRTHTGEKPYQCTECGKSFSHPSTLTSHKRIHTGEKPYHCVECGKSFNHSSNLASHERIHTGEKPFKCMECGKSFTQSSHLTSHIRIHTGEKPFKCLQCGKSFTQNSHLTYHKRLHSGEKPYKCTECGKSFADSSSLLVHKRIHTGERPYKCTECGKSFTLSSHLTSHKRIHTGEKPFQCVECGKSFRTKGSLKFHKKIHTAERPYICMECGKSFKRIADLTRHDRTHEKKFHTNLPGVVKASITADTLLCVKVEQPFECRQCGDELPVDYVD</sequence>
<keyword evidence="3" id="KW-0812">Transmembrane</keyword>
<feature type="domain" description="G-protein coupled receptors family 3 profile" evidence="18">
    <location>
        <begin position="879"/>
        <end position="979"/>
    </location>
</feature>
<dbReference type="InterPro" id="IPR036236">
    <property type="entry name" value="Znf_C2H2_sf"/>
</dbReference>
<evidence type="ECO:0000256" key="15">
    <source>
        <dbReference type="ARBA" id="ARBA00023242"/>
    </source>
</evidence>
<feature type="domain" description="C2H2-type" evidence="17">
    <location>
        <begin position="515"/>
        <end position="542"/>
    </location>
</feature>
<comment type="subcellular location">
    <subcellularLocation>
        <location evidence="2">Membrane</location>
        <topology evidence="2">Multi-pass membrane protein</topology>
    </subcellularLocation>
    <subcellularLocation>
        <location evidence="1">Nucleus</location>
    </subcellularLocation>
</comment>
<keyword evidence="6 16" id="KW-0863">Zinc-finger</keyword>
<feature type="domain" description="C2H2-type" evidence="17">
    <location>
        <begin position="1419"/>
        <end position="1446"/>
    </location>
</feature>
<feature type="domain" description="C2H2-type" evidence="17">
    <location>
        <begin position="1503"/>
        <end position="1530"/>
    </location>
</feature>
<dbReference type="InterPro" id="IPR000337">
    <property type="entry name" value="GPCR_3"/>
</dbReference>
<feature type="domain" description="C2H2-type" evidence="17">
    <location>
        <begin position="543"/>
        <end position="570"/>
    </location>
</feature>
<dbReference type="Pfam" id="PF00096">
    <property type="entry name" value="zf-C2H2"/>
    <property type="match status" value="25"/>
</dbReference>
<feature type="domain" description="KRAB" evidence="20">
    <location>
        <begin position="1098"/>
        <end position="1178"/>
    </location>
</feature>
<dbReference type="Proteomes" id="UP001652622">
    <property type="component" value="Unplaced"/>
</dbReference>
<feature type="domain" description="C2H2-type" evidence="17">
    <location>
        <begin position="1335"/>
        <end position="1362"/>
    </location>
</feature>
<keyword evidence="13" id="KW-0675">Receptor</keyword>
<dbReference type="RefSeq" id="XP_060549357.1">
    <property type="nucleotide sequence ID" value="XM_060693374.1"/>
</dbReference>
<feature type="domain" description="C2H2-type" evidence="17">
    <location>
        <begin position="431"/>
        <end position="458"/>
    </location>
</feature>
<evidence type="ECO:0000256" key="16">
    <source>
        <dbReference type="PROSITE-ProRule" id="PRU00042"/>
    </source>
</evidence>
<dbReference type="InterPro" id="IPR036051">
    <property type="entry name" value="KRAB_dom_sf"/>
</dbReference>
<dbReference type="Gene3D" id="3.30.160.60">
    <property type="entry name" value="Classic Zinc Finger"/>
    <property type="match status" value="28"/>
</dbReference>
<feature type="domain" description="C2H2-type" evidence="17">
    <location>
        <begin position="487"/>
        <end position="514"/>
    </location>
</feature>
<feature type="domain" description="C2H2-type" evidence="17">
    <location>
        <begin position="1279"/>
        <end position="1306"/>
    </location>
</feature>
<evidence type="ECO:0000256" key="9">
    <source>
        <dbReference type="ARBA" id="ARBA00023015"/>
    </source>
</evidence>
<evidence type="ECO:0000256" key="12">
    <source>
        <dbReference type="ARBA" id="ARBA00023163"/>
    </source>
</evidence>
<reference evidence="22" key="1">
    <citation type="submission" date="2025-08" db="UniProtKB">
        <authorList>
            <consortium name="RefSeq"/>
        </authorList>
    </citation>
    <scope>IDENTIFICATION</scope>
    <source>
        <tissue evidence="22">Blood</tissue>
    </source>
</reference>
<name>A0ABM3ZLV7_PANGU</name>
<accession>A0ABM3ZLV7</accession>
<feature type="domain" description="C2H2-type" evidence="17">
    <location>
        <begin position="1699"/>
        <end position="1726"/>
    </location>
</feature>
<dbReference type="CDD" id="cd07765">
    <property type="entry name" value="KRAB_A-box"/>
    <property type="match status" value="2"/>
</dbReference>
<dbReference type="Gene3D" id="3.40.50.2300">
    <property type="match status" value="1"/>
</dbReference>
<feature type="domain" description="C2H2-type" evidence="17">
    <location>
        <begin position="459"/>
        <end position="486"/>
    </location>
</feature>
<feature type="domain" description="C2H2-type" evidence="17">
    <location>
        <begin position="1587"/>
        <end position="1614"/>
    </location>
</feature>
<feature type="domain" description="C2H2-type" evidence="17">
    <location>
        <begin position="1643"/>
        <end position="1670"/>
    </location>
</feature>
<proteinExistence type="predicted"/>
<feature type="domain" description="C2H2-type" evidence="17">
    <location>
        <begin position="1447"/>
        <end position="1474"/>
    </location>
</feature>
<feature type="domain" description="C2H2-type" evidence="17">
    <location>
        <begin position="655"/>
        <end position="682"/>
    </location>
</feature>
<dbReference type="PROSITE" id="PS00028">
    <property type="entry name" value="ZINC_FINGER_C2H2_1"/>
    <property type="match status" value="29"/>
</dbReference>
<dbReference type="Pfam" id="PF00003">
    <property type="entry name" value="7tm_3"/>
    <property type="match status" value="1"/>
</dbReference>
<dbReference type="PANTHER" id="PTHR24404:SF114">
    <property type="entry name" value="KLUMPFUSS, ISOFORM B-RELATED"/>
    <property type="match status" value="1"/>
</dbReference>
<organism evidence="21 22">
    <name type="scientific">Pantherophis guttatus</name>
    <name type="common">Corn snake</name>
    <name type="synonym">Elaphe guttata</name>
    <dbReference type="NCBI Taxonomy" id="94885"/>
    <lineage>
        <taxon>Eukaryota</taxon>
        <taxon>Metazoa</taxon>
        <taxon>Chordata</taxon>
        <taxon>Craniata</taxon>
        <taxon>Vertebrata</taxon>
        <taxon>Euteleostomi</taxon>
        <taxon>Lepidosauria</taxon>
        <taxon>Squamata</taxon>
        <taxon>Bifurcata</taxon>
        <taxon>Unidentata</taxon>
        <taxon>Episquamata</taxon>
        <taxon>Toxicofera</taxon>
        <taxon>Serpentes</taxon>
        <taxon>Colubroidea</taxon>
        <taxon>Colubridae</taxon>
        <taxon>Colubrinae</taxon>
        <taxon>Pantherophis</taxon>
    </lineage>
</organism>
<evidence type="ECO:0000256" key="13">
    <source>
        <dbReference type="ARBA" id="ARBA00023170"/>
    </source>
</evidence>
<dbReference type="CDD" id="cd07936">
    <property type="entry name" value="SCAN"/>
    <property type="match status" value="2"/>
</dbReference>
<dbReference type="Pfam" id="PF13912">
    <property type="entry name" value="zf-C2H2_6"/>
    <property type="match status" value="1"/>
</dbReference>
<feature type="domain" description="C2H2-type" evidence="17">
    <location>
        <begin position="1671"/>
        <end position="1698"/>
    </location>
</feature>
<gene>
    <name evidence="22" type="primary">LOC117668113</name>
</gene>
<dbReference type="PROSITE" id="PS50259">
    <property type="entry name" value="G_PROTEIN_RECEP_F3_4"/>
    <property type="match status" value="1"/>
</dbReference>
<feature type="domain" description="C2H2-type" evidence="17">
    <location>
        <begin position="1475"/>
        <end position="1502"/>
    </location>
</feature>
<dbReference type="Pfam" id="PF01352">
    <property type="entry name" value="KRAB"/>
    <property type="match status" value="2"/>
</dbReference>
<keyword evidence="4" id="KW-0479">Metal-binding</keyword>
<evidence type="ECO:0000256" key="5">
    <source>
        <dbReference type="ARBA" id="ARBA00022737"/>
    </source>
</evidence>
<feature type="domain" description="C2H2-type" evidence="17">
    <location>
        <begin position="1251"/>
        <end position="1278"/>
    </location>
</feature>
<keyword evidence="12" id="KW-0804">Transcription</keyword>
<evidence type="ECO:0000256" key="8">
    <source>
        <dbReference type="ARBA" id="ARBA00022989"/>
    </source>
</evidence>
<dbReference type="InterPro" id="IPR017978">
    <property type="entry name" value="GPCR_3_C"/>
</dbReference>
<evidence type="ECO:0000256" key="14">
    <source>
        <dbReference type="ARBA" id="ARBA00023180"/>
    </source>
</evidence>
<dbReference type="Pfam" id="PF01094">
    <property type="entry name" value="ANF_receptor"/>
    <property type="match status" value="1"/>
</dbReference>
<dbReference type="PRINTS" id="PR00248">
    <property type="entry name" value="GPCRMGR"/>
</dbReference>
<dbReference type="InterPro" id="IPR038269">
    <property type="entry name" value="SCAN_sf"/>
</dbReference>
<feature type="domain" description="C2H2-type" evidence="17">
    <location>
        <begin position="1363"/>
        <end position="1390"/>
    </location>
</feature>
<feature type="domain" description="C2H2-type" evidence="17">
    <location>
        <begin position="1559"/>
        <end position="1586"/>
    </location>
</feature>
<evidence type="ECO:0000256" key="2">
    <source>
        <dbReference type="ARBA" id="ARBA00004141"/>
    </source>
</evidence>
<keyword evidence="21" id="KW-1185">Reference proteome</keyword>
<dbReference type="InterPro" id="IPR001909">
    <property type="entry name" value="KRAB"/>
</dbReference>
<dbReference type="Gene3D" id="6.10.140.140">
    <property type="match status" value="2"/>
</dbReference>
<evidence type="ECO:0000259" key="20">
    <source>
        <dbReference type="PROSITE" id="PS50805"/>
    </source>
</evidence>
<keyword evidence="14" id="KW-0325">Glycoprotein</keyword>
<dbReference type="PROSITE" id="PS50805">
    <property type="entry name" value="KRAB"/>
    <property type="match status" value="2"/>
</dbReference>
<feature type="domain" description="C2H2-type" evidence="17">
    <location>
        <begin position="1223"/>
        <end position="1250"/>
    </location>
</feature>
<evidence type="ECO:0000259" key="18">
    <source>
        <dbReference type="PROSITE" id="PS50259"/>
    </source>
</evidence>
<dbReference type="SMART" id="SM00349">
    <property type="entry name" value="KRAB"/>
    <property type="match status" value="2"/>
</dbReference>
<evidence type="ECO:0000313" key="22">
    <source>
        <dbReference type="RefSeq" id="XP_060549357.1"/>
    </source>
</evidence>
<dbReference type="SUPFAM" id="SSF47353">
    <property type="entry name" value="Retrovirus capsid dimerization domain-like"/>
    <property type="match status" value="2"/>
</dbReference>
<feature type="domain" description="C2H2-type" evidence="17">
    <location>
        <begin position="1531"/>
        <end position="1558"/>
    </location>
</feature>
<feature type="domain" description="C2H2-type" evidence="17">
    <location>
        <begin position="1615"/>
        <end position="1642"/>
    </location>
</feature>
<dbReference type="InterPro" id="IPR003309">
    <property type="entry name" value="SCAN_dom"/>
</dbReference>
<dbReference type="PROSITE" id="PS50157">
    <property type="entry name" value="ZINC_FINGER_C2H2_2"/>
    <property type="match status" value="29"/>
</dbReference>
<evidence type="ECO:0000259" key="17">
    <source>
        <dbReference type="PROSITE" id="PS50157"/>
    </source>
</evidence>
<dbReference type="PANTHER" id="PTHR24404">
    <property type="entry name" value="ZINC FINGER PROTEIN"/>
    <property type="match status" value="1"/>
</dbReference>
<dbReference type="Pfam" id="PF02023">
    <property type="entry name" value="SCAN"/>
    <property type="match status" value="2"/>
</dbReference>
<evidence type="ECO:0000256" key="4">
    <source>
        <dbReference type="ARBA" id="ARBA00022723"/>
    </source>
</evidence>
<dbReference type="InterPro" id="IPR050589">
    <property type="entry name" value="Ikaros_C2H2-ZF"/>
</dbReference>
<dbReference type="SMART" id="SM00431">
    <property type="entry name" value="SCAN"/>
    <property type="match status" value="2"/>
</dbReference>
<feature type="domain" description="C2H2-type" evidence="17">
    <location>
        <begin position="403"/>
        <end position="430"/>
    </location>
</feature>
<keyword evidence="10" id="KW-0238">DNA-binding</keyword>
<feature type="domain" description="C2H2-type" evidence="17">
    <location>
        <begin position="571"/>
        <end position="598"/>
    </location>
</feature>
<evidence type="ECO:0000313" key="21">
    <source>
        <dbReference type="Proteomes" id="UP001652622"/>
    </source>
</evidence>
<dbReference type="SMART" id="SM00355">
    <property type="entry name" value="ZnF_C2H2"/>
    <property type="match status" value="29"/>
</dbReference>
<dbReference type="SUPFAM" id="SSF53822">
    <property type="entry name" value="Periplasmic binding protein-like I"/>
    <property type="match status" value="1"/>
</dbReference>